<reference evidence="1" key="2">
    <citation type="journal article" date="2023" name="Science">
        <title>Genomic signatures of disease resistance in endangered staghorn corals.</title>
        <authorList>
            <person name="Vollmer S.V."/>
            <person name="Selwyn J.D."/>
            <person name="Despard B.A."/>
            <person name="Roesel C.L."/>
        </authorList>
    </citation>
    <scope>NUCLEOTIDE SEQUENCE</scope>
    <source>
        <strain evidence="1">K2</strain>
    </source>
</reference>
<gene>
    <name evidence="1" type="ORF">P5673_012616</name>
</gene>
<comment type="caution">
    <text evidence="1">The sequence shown here is derived from an EMBL/GenBank/DDBJ whole genome shotgun (WGS) entry which is preliminary data.</text>
</comment>
<keyword evidence="2" id="KW-1185">Reference proteome</keyword>
<protein>
    <submittedName>
        <fullName evidence="1">Uncharacterized protein</fullName>
    </submittedName>
</protein>
<accession>A0AAD9QM36</accession>
<organism evidence="1 2">
    <name type="scientific">Acropora cervicornis</name>
    <name type="common">Staghorn coral</name>
    <dbReference type="NCBI Taxonomy" id="6130"/>
    <lineage>
        <taxon>Eukaryota</taxon>
        <taxon>Metazoa</taxon>
        <taxon>Cnidaria</taxon>
        <taxon>Anthozoa</taxon>
        <taxon>Hexacorallia</taxon>
        <taxon>Scleractinia</taxon>
        <taxon>Astrocoeniina</taxon>
        <taxon>Acroporidae</taxon>
        <taxon>Acropora</taxon>
    </lineage>
</organism>
<reference evidence="1" key="1">
    <citation type="journal article" date="2023" name="G3 (Bethesda)">
        <title>Whole genome assembly and annotation of the endangered Caribbean coral Acropora cervicornis.</title>
        <authorList>
            <person name="Selwyn J.D."/>
            <person name="Vollmer S.V."/>
        </authorList>
    </citation>
    <scope>NUCLEOTIDE SEQUENCE</scope>
    <source>
        <strain evidence="1">K2</strain>
    </source>
</reference>
<dbReference type="AlphaFoldDB" id="A0AAD9QM36"/>
<sequence length="118" mass="13589">MTKLDIKCSVIRANTISTVTLDRWCWLCPMTSRMFGSMSLPYETKPRMDTGKYMPITAMYASTTDTGNLEDLFMSVWMVGKVDAPPKENRIVPNARKIERKIIETTFRKIEEGRHPPL</sequence>
<dbReference type="Proteomes" id="UP001249851">
    <property type="component" value="Unassembled WGS sequence"/>
</dbReference>
<dbReference type="EMBL" id="JARQWQ010000024">
    <property type="protein sequence ID" value="KAK2563649.1"/>
    <property type="molecule type" value="Genomic_DNA"/>
</dbReference>
<name>A0AAD9QM36_ACRCE</name>
<proteinExistence type="predicted"/>
<evidence type="ECO:0000313" key="2">
    <source>
        <dbReference type="Proteomes" id="UP001249851"/>
    </source>
</evidence>
<evidence type="ECO:0000313" key="1">
    <source>
        <dbReference type="EMBL" id="KAK2563649.1"/>
    </source>
</evidence>